<name>A0AAN1YBC3_9ENTR</name>
<keyword evidence="1" id="KW-0614">Plasmid</keyword>
<evidence type="ECO:0000313" key="2">
    <source>
        <dbReference type="Proteomes" id="UP001058353"/>
    </source>
</evidence>
<proteinExistence type="predicted"/>
<dbReference type="AlphaFoldDB" id="A0AAN1YBC3"/>
<dbReference type="Proteomes" id="UP001058353">
    <property type="component" value="Plasmid pKAM644_3"/>
</dbReference>
<organism evidence="1 2">
    <name type="scientific">Klebsiella quasipneumoniae subsp. quasipneumoniae</name>
    <dbReference type="NCBI Taxonomy" id="1667327"/>
    <lineage>
        <taxon>Bacteria</taxon>
        <taxon>Pseudomonadati</taxon>
        <taxon>Pseudomonadota</taxon>
        <taxon>Gammaproteobacteria</taxon>
        <taxon>Enterobacterales</taxon>
        <taxon>Enterobacteriaceae</taxon>
        <taxon>Klebsiella/Raoultella group</taxon>
        <taxon>Klebsiella</taxon>
        <taxon>Klebsiella pneumoniae complex</taxon>
    </lineage>
</organism>
<accession>A0AAN1YBC3</accession>
<protein>
    <submittedName>
        <fullName evidence="1">Uncharacterized protein</fullName>
    </submittedName>
</protein>
<evidence type="ECO:0000313" key="1">
    <source>
        <dbReference type="EMBL" id="BDO16607.1"/>
    </source>
</evidence>
<reference evidence="1" key="1">
    <citation type="submission" date="2022-07" db="EMBL/GenBank/DDBJ databases">
        <title>Complete genome sequence of carbapenem-resistant Klebsiella spp. in Japan.</title>
        <authorList>
            <person name="Maehana S."/>
            <person name="Suzuki M."/>
            <person name="Kitasato H."/>
        </authorList>
    </citation>
    <scope>NUCLEOTIDE SEQUENCE</scope>
    <source>
        <strain evidence="1">KAM644</strain>
        <plasmid evidence="1">pKAM644_3</plasmid>
    </source>
</reference>
<sequence length="91" mass="10423">MPFQVAGFNPSNFHVTQQGFKPNPYHCKVPYVSQVIAFMQRPAKNIEIGYKKWKGLTGGDFFLILPRPPYLNQCFYQNVAEVWKTQAAVNA</sequence>
<geneLocation type="plasmid" evidence="1 2">
    <name>pKAM644_3</name>
</geneLocation>
<gene>
    <name evidence="1" type="ORF">KAM644c_56730</name>
</gene>
<dbReference type="EMBL" id="AP026410">
    <property type="protein sequence ID" value="BDO16607.1"/>
    <property type="molecule type" value="Genomic_DNA"/>
</dbReference>